<name>A0A085V2L0_PSESX</name>
<dbReference type="NCBIfam" id="NF040643">
    <property type="entry name" value="S6_alt_immun"/>
    <property type="match status" value="1"/>
</dbReference>
<accession>A0A085V2L0</accession>
<dbReference type="PATRIC" id="fig|317.174.peg.3876"/>
<gene>
    <name evidence="1" type="ORF">IV02_18955</name>
</gene>
<protein>
    <submittedName>
        <fullName evidence="1">Uncharacterized protein</fullName>
    </submittedName>
</protein>
<proteinExistence type="predicted"/>
<comment type="caution">
    <text evidence="1">The sequence shown here is derived from an EMBL/GenBank/DDBJ whole genome shotgun (WGS) entry which is preliminary data.</text>
</comment>
<reference evidence="1 2" key="1">
    <citation type="submission" date="2014-07" db="EMBL/GenBank/DDBJ databases">
        <title>Draft Genome Sequences of Environmental Pseudomonas syringae strains.</title>
        <authorList>
            <person name="Baltrus D.A."/>
            <person name="Berge O."/>
            <person name="Morris C."/>
        </authorList>
    </citation>
    <scope>NUCLEOTIDE SEQUENCE [LARGE SCALE GENOMIC DNA]</scope>
    <source>
        <strain evidence="1 2">CEB003</strain>
    </source>
</reference>
<sequence length="80" mass="9052">MTFILVRGFYPEPDPDDSLQYEKVVPQDLETKVLAVMNWASLKDVPVGVTEFTAEQAKAVMALLDDPVRDDLIYCTGLYR</sequence>
<dbReference type="Proteomes" id="UP000028643">
    <property type="component" value="Unassembled WGS sequence"/>
</dbReference>
<dbReference type="AlphaFoldDB" id="A0A085V2L0"/>
<evidence type="ECO:0000313" key="2">
    <source>
        <dbReference type="Proteomes" id="UP000028643"/>
    </source>
</evidence>
<dbReference type="RefSeq" id="WP_047576930.1">
    <property type="nucleotide sequence ID" value="NZ_JPQT01000116.1"/>
</dbReference>
<dbReference type="EMBL" id="JPQT01000116">
    <property type="protein sequence ID" value="KFE49673.1"/>
    <property type="molecule type" value="Genomic_DNA"/>
</dbReference>
<dbReference type="InterPro" id="IPR049810">
    <property type="entry name" value="S6_alt_immun-like"/>
</dbReference>
<evidence type="ECO:0000313" key="1">
    <source>
        <dbReference type="EMBL" id="KFE49673.1"/>
    </source>
</evidence>
<organism evidence="1 2">
    <name type="scientific">Pseudomonas syringae</name>
    <dbReference type="NCBI Taxonomy" id="317"/>
    <lineage>
        <taxon>Bacteria</taxon>
        <taxon>Pseudomonadati</taxon>
        <taxon>Pseudomonadota</taxon>
        <taxon>Gammaproteobacteria</taxon>
        <taxon>Pseudomonadales</taxon>
        <taxon>Pseudomonadaceae</taxon>
        <taxon>Pseudomonas</taxon>
    </lineage>
</organism>